<dbReference type="InterPro" id="IPR002509">
    <property type="entry name" value="NODB_dom"/>
</dbReference>
<sequence>MPRQFLLTCMLCALLLIPVACTDAPSTRVQARQFPSATSNILKVTPTPPKVHVTPAPVTKVPPGLVHALFHHGTKSRKEVAFTFDDGPNITYTPQILAILRQFNLHATFFAIGQHILAYPHITKAVYAAGHTIGNHSWSHPLLTALKPMQVLWQMEYTNQVIQQTIGIKPTLMRPPYGAINRMSHIQIENTGLLPVLWNVDSEDWKHLGVHTIVQTTLQETRNGSIILMHDGGGDRSQTVAALPLIIRLLEQRGYSIVPMQQLLDHYADAPNDCRKISLLPNLSLK</sequence>
<protein>
    <recommendedName>
        <fullName evidence="4">NodB homology domain-containing protein</fullName>
    </recommendedName>
</protein>
<evidence type="ECO:0000259" key="4">
    <source>
        <dbReference type="PROSITE" id="PS51677"/>
    </source>
</evidence>
<dbReference type="CDD" id="cd10917">
    <property type="entry name" value="CE4_NodB_like_6s_7s"/>
    <property type="match status" value="1"/>
</dbReference>
<gene>
    <name evidence="5" type="ORF">KDH_26790</name>
</gene>
<accession>A0ABQ6FQ71</accession>
<keyword evidence="3" id="KW-0732">Signal</keyword>
<evidence type="ECO:0000256" key="3">
    <source>
        <dbReference type="SAM" id="SignalP"/>
    </source>
</evidence>
<dbReference type="Gene3D" id="3.20.20.370">
    <property type="entry name" value="Glycoside hydrolase/deacetylase"/>
    <property type="match status" value="1"/>
</dbReference>
<name>A0ABQ6FQ71_9CHLR</name>
<evidence type="ECO:0000313" key="5">
    <source>
        <dbReference type="EMBL" id="GLV55835.1"/>
    </source>
</evidence>
<keyword evidence="6" id="KW-1185">Reference proteome</keyword>
<dbReference type="Pfam" id="PF01522">
    <property type="entry name" value="Polysacc_deac_1"/>
    <property type="match status" value="1"/>
</dbReference>
<dbReference type="PROSITE" id="PS51677">
    <property type="entry name" value="NODB"/>
    <property type="match status" value="1"/>
</dbReference>
<evidence type="ECO:0000313" key="6">
    <source>
        <dbReference type="Proteomes" id="UP001344906"/>
    </source>
</evidence>
<dbReference type="InterPro" id="IPR011330">
    <property type="entry name" value="Glyco_hydro/deAcase_b/a-brl"/>
</dbReference>
<reference evidence="5 6" key="1">
    <citation type="submission" date="2023-02" db="EMBL/GenBank/DDBJ databases">
        <title>Dictyobacter halimunensis sp. nov., a new member of the class Ktedonobacteria from forest soil in a geothermal area.</title>
        <authorList>
            <person name="Rachmania M.K."/>
            <person name="Ningsih F."/>
            <person name="Sakai Y."/>
            <person name="Yabe S."/>
            <person name="Yokota A."/>
            <person name="Sjamsuridzal W."/>
        </authorList>
    </citation>
    <scope>NUCLEOTIDE SEQUENCE [LARGE SCALE GENOMIC DNA]</scope>
    <source>
        <strain evidence="5 6">S3.2.2.5</strain>
    </source>
</reference>
<dbReference type="PANTHER" id="PTHR10587">
    <property type="entry name" value="GLYCOSYL TRANSFERASE-RELATED"/>
    <property type="match status" value="1"/>
</dbReference>
<feature type="domain" description="NodB homology" evidence="4">
    <location>
        <begin position="78"/>
        <end position="258"/>
    </location>
</feature>
<comment type="caution">
    <text evidence="5">The sequence shown here is derived from an EMBL/GenBank/DDBJ whole genome shotgun (WGS) entry which is preliminary data.</text>
</comment>
<dbReference type="PANTHER" id="PTHR10587:SF133">
    <property type="entry name" value="CHITIN DEACETYLASE 1-RELATED"/>
    <property type="match status" value="1"/>
</dbReference>
<keyword evidence="1" id="KW-0479">Metal-binding</keyword>
<proteinExistence type="predicted"/>
<keyword evidence="2" id="KW-0378">Hydrolase</keyword>
<feature type="signal peptide" evidence="3">
    <location>
        <begin position="1"/>
        <end position="22"/>
    </location>
</feature>
<dbReference type="InterPro" id="IPR050248">
    <property type="entry name" value="Polysacc_deacetylase_ArnD"/>
</dbReference>
<dbReference type="Proteomes" id="UP001344906">
    <property type="component" value="Unassembled WGS sequence"/>
</dbReference>
<evidence type="ECO:0000256" key="1">
    <source>
        <dbReference type="ARBA" id="ARBA00022723"/>
    </source>
</evidence>
<feature type="chain" id="PRO_5046537519" description="NodB homology domain-containing protein" evidence="3">
    <location>
        <begin position="23"/>
        <end position="286"/>
    </location>
</feature>
<dbReference type="EMBL" id="BSRI01000001">
    <property type="protein sequence ID" value="GLV55835.1"/>
    <property type="molecule type" value="Genomic_DNA"/>
</dbReference>
<organism evidence="5 6">
    <name type="scientific">Dictyobacter halimunensis</name>
    <dbReference type="NCBI Taxonomy" id="3026934"/>
    <lineage>
        <taxon>Bacteria</taxon>
        <taxon>Bacillati</taxon>
        <taxon>Chloroflexota</taxon>
        <taxon>Ktedonobacteria</taxon>
        <taxon>Ktedonobacterales</taxon>
        <taxon>Dictyobacteraceae</taxon>
        <taxon>Dictyobacter</taxon>
    </lineage>
</organism>
<dbReference type="RefSeq" id="WP_338250540.1">
    <property type="nucleotide sequence ID" value="NZ_BSRI01000001.1"/>
</dbReference>
<dbReference type="SUPFAM" id="SSF88713">
    <property type="entry name" value="Glycoside hydrolase/deacetylase"/>
    <property type="match status" value="1"/>
</dbReference>
<evidence type="ECO:0000256" key="2">
    <source>
        <dbReference type="ARBA" id="ARBA00022801"/>
    </source>
</evidence>